<sequence length="82" mass="9226">MDRRPLPPVEQAMRRAPLVVPLFSFCQEALREARSRLGGLQQACAGAPEYISSGRTNERAAPALQARLLWPAARQRLKFQPR</sequence>
<proteinExistence type="predicted"/>
<name>A0A6A6P0R2_9PEZI</name>
<dbReference type="AlphaFoldDB" id="A0A6A6P0R2"/>
<gene>
    <name evidence="1" type="ORF">BDY21DRAFT_344168</name>
</gene>
<protein>
    <submittedName>
        <fullName evidence="1">Uncharacterized protein</fullName>
    </submittedName>
</protein>
<accession>A0A6A6P0R2</accession>
<organism evidence="1 2">
    <name type="scientific">Lineolata rhizophorae</name>
    <dbReference type="NCBI Taxonomy" id="578093"/>
    <lineage>
        <taxon>Eukaryota</taxon>
        <taxon>Fungi</taxon>
        <taxon>Dikarya</taxon>
        <taxon>Ascomycota</taxon>
        <taxon>Pezizomycotina</taxon>
        <taxon>Dothideomycetes</taxon>
        <taxon>Dothideomycetes incertae sedis</taxon>
        <taxon>Lineolatales</taxon>
        <taxon>Lineolataceae</taxon>
        <taxon>Lineolata</taxon>
    </lineage>
</organism>
<evidence type="ECO:0000313" key="1">
    <source>
        <dbReference type="EMBL" id="KAF2457546.1"/>
    </source>
</evidence>
<keyword evidence="2" id="KW-1185">Reference proteome</keyword>
<dbReference type="EMBL" id="MU001680">
    <property type="protein sequence ID" value="KAF2457546.1"/>
    <property type="molecule type" value="Genomic_DNA"/>
</dbReference>
<dbReference type="Proteomes" id="UP000799766">
    <property type="component" value="Unassembled WGS sequence"/>
</dbReference>
<evidence type="ECO:0000313" key="2">
    <source>
        <dbReference type="Proteomes" id="UP000799766"/>
    </source>
</evidence>
<reference evidence="1" key="1">
    <citation type="journal article" date="2020" name="Stud. Mycol.">
        <title>101 Dothideomycetes genomes: a test case for predicting lifestyles and emergence of pathogens.</title>
        <authorList>
            <person name="Haridas S."/>
            <person name="Albert R."/>
            <person name="Binder M."/>
            <person name="Bloem J."/>
            <person name="Labutti K."/>
            <person name="Salamov A."/>
            <person name="Andreopoulos B."/>
            <person name="Baker S."/>
            <person name="Barry K."/>
            <person name="Bills G."/>
            <person name="Bluhm B."/>
            <person name="Cannon C."/>
            <person name="Castanera R."/>
            <person name="Culley D."/>
            <person name="Daum C."/>
            <person name="Ezra D."/>
            <person name="Gonzalez J."/>
            <person name="Henrissat B."/>
            <person name="Kuo A."/>
            <person name="Liang C."/>
            <person name="Lipzen A."/>
            <person name="Lutzoni F."/>
            <person name="Magnuson J."/>
            <person name="Mondo S."/>
            <person name="Nolan M."/>
            <person name="Ohm R."/>
            <person name="Pangilinan J."/>
            <person name="Park H.-J."/>
            <person name="Ramirez L."/>
            <person name="Alfaro M."/>
            <person name="Sun H."/>
            <person name="Tritt A."/>
            <person name="Yoshinaga Y."/>
            <person name="Zwiers L.-H."/>
            <person name="Turgeon B."/>
            <person name="Goodwin S."/>
            <person name="Spatafora J."/>
            <person name="Crous P."/>
            <person name="Grigoriev I."/>
        </authorList>
    </citation>
    <scope>NUCLEOTIDE SEQUENCE</scope>
    <source>
        <strain evidence="1">ATCC 16933</strain>
    </source>
</reference>